<feature type="transmembrane region" description="Helical" evidence="1">
    <location>
        <begin position="146"/>
        <end position="174"/>
    </location>
</feature>
<feature type="transmembrane region" description="Helical" evidence="1">
    <location>
        <begin position="12"/>
        <end position="31"/>
    </location>
</feature>
<dbReference type="AlphaFoldDB" id="B4CWS9"/>
<dbReference type="PANTHER" id="PTHR30188">
    <property type="entry name" value="ABC TRANSPORTER PERMEASE PROTEIN-RELATED"/>
    <property type="match status" value="1"/>
</dbReference>
<feature type="transmembrane region" description="Helical" evidence="1">
    <location>
        <begin position="92"/>
        <end position="112"/>
    </location>
</feature>
<evidence type="ECO:0000256" key="1">
    <source>
        <dbReference type="SAM" id="Phobius"/>
    </source>
</evidence>
<comment type="caution">
    <text evidence="2">The sequence shown here is derived from an EMBL/GenBank/DDBJ whole genome shotgun (WGS) entry which is preliminary data.</text>
</comment>
<dbReference type="EMBL" id="ABVL01000002">
    <property type="protein sequence ID" value="EDY21871.1"/>
    <property type="molecule type" value="Genomic_DNA"/>
</dbReference>
<keyword evidence="1" id="KW-0812">Transmembrane</keyword>
<keyword evidence="1" id="KW-1133">Transmembrane helix</keyword>
<feature type="transmembrane region" description="Helical" evidence="1">
    <location>
        <begin position="180"/>
        <end position="200"/>
    </location>
</feature>
<name>B4CWS9_9BACT</name>
<protein>
    <submittedName>
        <fullName evidence="2">ABC-type transport system involved in resistance to organic solvents permease component-like protein</fullName>
    </submittedName>
</protein>
<gene>
    <name evidence="2" type="ORF">CfE428DRAFT_1117</name>
</gene>
<feature type="transmembrane region" description="Helical" evidence="1">
    <location>
        <begin position="207"/>
        <end position="224"/>
    </location>
</feature>
<dbReference type="InterPro" id="IPR030802">
    <property type="entry name" value="Permease_MalE"/>
</dbReference>
<evidence type="ECO:0000313" key="3">
    <source>
        <dbReference type="Proteomes" id="UP000005824"/>
    </source>
</evidence>
<evidence type="ECO:0000313" key="2">
    <source>
        <dbReference type="EMBL" id="EDY21871.1"/>
    </source>
</evidence>
<feature type="transmembrane region" description="Helical" evidence="1">
    <location>
        <begin position="236"/>
        <end position="260"/>
    </location>
</feature>
<feature type="transmembrane region" description="Helical" evidence="1">
    <location>
        <begin position="52"/>
        <end position="72"/>
    </location>
</feature>
<organism evidence="2 3">
    <name type="scientific">Chthoniobacter flavus Ellin428</name>
    <dbReference type="NCBI Taxonomy" id="497964"/>
    <lineage>
        <taxon>Bacteria</taxon>
        <taxon>Pseudomonadati</taxon>
        <taxon>Verrucomicrobiota</taxon>
        <taxon>Spartobacteria</taxon>
        <taxon>Chthoniobacterales</taxon>
        <taxon>Chthoniobacteraceae</taxon>
        <taxon>Chthoniobacter</taxon>
    </lineage>
</organism>
<dbReference type="STRING" id="497964.CfE428DRAFT_1117"/>
<dbReference type="PANTHER" id="PTHR30188:SF3">
    <property type="entry name" value="ABC TRANSPORTER PERMEASE"/>
    <property type="match status" value="1"/>
</dbReference>
<reference evidence="2 3" key="1">
    <citation type="journal article" date="2011" name="J. Bacteriol.">
        <title>Genome sequence of Chthoniobacter flavus Ellin428, an aerobic heterotrophic soil bacterium.</title>
        <authorList>
            <person name="Kant R."/>
            <person name="van Passel M.W."/>
            <person name="Palva A."/>
            <person name="Lucas S."/>
            <person name="Lapidus A."/>
            <person name="Glavina Del Rio T."/>
            <person name="Dalin E."/>
            <person name="Tice H."/>
            <person name="Bruce D."/>
            <person name="Goodwin L."/>
            <person name="Pitluck S."/>
            <person name="Larimer F.W."/>
            <person name="Land M.L."/>
            <person name="Hauser L."/>
            <person name="Sangwan P."/>
            <person name="de Vos W.M."/>
            <person name="Janssen P.H."/>
            <person name="Smidt H."/>
        </authorList>
    </citation>
    <scope>NUCLEOTIDE SEQUENCE [LARGE SCALE GENOMIC DNA]</scope>
    <source>
        <strain evidence="2 3">Ellin428</strain>
    </source>
</reference>
<accession>B4CWS9</accession>
<dbReference type="RefSeq" id="WP_006978443.1">
    <property type="nucleotide sequence ID" value="NZ_ABVL01000002.1"/>
</dbReference>
<dbReference type="GO" id="GO:0043190">
    <property type="term" value="C:ATP-binding cassette (ABC) transporter complex"/>
    <property type="evidence" value="ECO:0007669"/>
    <property type="project" value="InterPro"/>
</dbReference>
<keyword evidence="3" id="KW-1185">Reference proteome</keyword>
<keyword evidence="1" id="KW-0472">Membrane</keyword>
<dbReference type="Pfam" id="PF02405">
    <property type="entry name" value="MlaE"/>
    <property type="match status" value="1"/>
</dbReference>
<dbReference type="Proteomes" id="UP000005824">
    <property type="component" value="Unassembled WGS sequence"/>
</dbReference>
<dbReference type="eggNOG" id="COG0767">
    <property type="taxonomic scope" value="Bacteria"/>
</dbReference>
<sequence>MPFERTLEYSVGSLLGAIFSVGARCLPRVLLGRATIVERETVRQILSFQSGTAFASVMTAFIYGLAAAYAVLSNTASPAAFETLVLPQLGGAFLHYVVPFAIANLVVLKGVVGMTSDITSMRASQEVDALEAVGLHPAEMIFAPRALALIVTAPALAVLGVYSACLGAWLVVWLTAGTGFVAFVAAFASSVTSIGMLFAVGKLAITALAMSLISGYFGFVGARAEQGFVGHITTSAVAMAVFSTIVVNLLLSLLTATFHFE</sequence>
<dbReference type="GO" id="GO:0005548">
    <property type="term" value="F:phospholipid transporter activity"/>
    <property type="evidence" value="ECO:0007669"/>
    <property type="project" value="TreeGrafter"/>
</dbReference>
<dbReference type="InParanoid" id="B4CWS9"/>
<proteinExistence type="predicted"/>